<dbReference type="KEGG" id="cel:CELE_F56B3.6"/>
<dbReference type="PhylomeDB" id="O45108"/>
<organism evidence="2 3">
    <name type="scientific">Caenorhabditis elegans</name>
    <dbReference type="NCBI Taxonomy" id="6239"/>
    <lineage>
        <taxon>Eukaryota</taxon>
        <taxon>Metazoa</taxon>
        <taxon>Ecdysozoa</taxon>
        <taxon>Nematoda</taxon>
        <taxon>Chromadorea</taxon>
        <taxon>Rhabditida</taxon>
        <taxon>Rhabditina</taxon>
        <taxon>Rhabditomorpha</taxon>
        <taxon>Rhabditoidea</taxon>
        <taxon>Rhabditidae</taxon>
        <taxon>Peloderinae</taxon>
        <taxon>Caenorhabditis</taxon>
    </lineage>
</organism>
<keyword evidence="1" id="KW-1133">Transmembrane helix</keyword>
<dbReference type="Bgee" id="WBGene00018930">
    <property type="expression patterns" value="Expressed in adult organism and 2 other cell types or tissues"/>
</dbReference>
<keyword evidence="1" id="KW-0812">Transmembrane</keyword>
<evidence type="ECO:0000256" key="1">
    <source>
        <dbReference type="RuleBase" id="RU362006"/>
    </source>
</evidence>
<keyword evidence="1" id="KW-0472">Membrane</keyword>
<dbReference type="GO" id="GO:0016020">
    <property type="term" value="C:membrane"/>
    <property type="evidence" value="ECO:0007669"/>
    <property type="project" value="UniProtKB-SubCell"/>
</dbReference>
<sequence length="205" mass="22798">MSARGNTSAQNRAASALGAAASSTSGQPAETPRAALKRHVAPTEGLAVAQNDIHNFLFESHGQIFDMAMMYAESAGFKRDHLSYAAFGLIAFFLVFGSVARLLCNLIGFGYPTYASVKAIRSPGGDDDTVWLIYWTCFAVLYLVDFFSEAILSWFPFYYIAKACFLVYLYLPQTQGSVMFYETIVDPLVIFVDKNLDKFYYNRSN</sequence>
<dbReference type="CTD" id="176906"/>
<dbReference type="RefSeq" id="NP_499990.1">
    <property type="nucleotide sequence ID" value="NM_067589.1"/>
</dbReference>
<dbReference type="InterPro" id="IPR004345">
    <property type="entry name" value="TB2_DP1_HVA22"/>
</dbReference>
<dbReference type="Proteomes" id="UP000001940">
    <property type="component" value="Chromosome IV"/>
</dbReference>
<feature type="transmembrane region" description="Helical" evidence="1">
    <location>
        <begin position="154"/>
        <end position="171"/>
    </location>
</feature>
<protein>
    <recommendedName>
        <fullName evidence="1">Receptor expression-enhancing protein</fullName>
    </recommendedName>
</protein>
<dbReference type="eggNOG" id="KOG1725">
    <property type="taxonomic scope" value="Eukaryota"/>
</dbReference>
<dbReference type="UCSC" id="F56B3.6">
    <property type="organism name" value="c. elegans"/>
</dbReference>
<evidence type="ECO:0000313" key="2">
    <source>
        <dbReference type="EMBL" id="CCD71942.1"/>
    </source>
</evidence>
<name>O45108_CAEEL</name>
<feature type="transmembrane region" description="Helical" evidence="1">
    <location>
        <begin position="130"/>
        <end position="148"/>
    </location>
</feature>
<comment type="subcellular location">
    <subcellularLocation>
        <location evidence="1">Membrane</location>
        <topology evidence="1">Multi-pass membrane protein</topology>
    </subcellularLocation>
</comment>
<dbReference type="STRING" id="6239.F56B3.6.1"/>
<dbReference type="PANTHER" id="PTHR12300">
    <property type="entry name" value="HVA22-LIKE PROTEINS"/>
    <property type="match status" value="1"/>
</dbReference>
<dbReference type="InParanoid" id="O45108"/>
<dbReference type="OrthoDB" id="5913021at2759"/>
<dbReference type="GeneID" id="176906"/>
<gene>
    <name evidence="2" type="ORF">CELE_F56B3.6</name>
    <name evidence="2 4" type="ORF">F56B3.6</name>
</gene>
<evidence type="ECO:0000313" key="4">
    <source>
        <dbReference type="WormBase" id="F56B3.6"/>
    </source>
</evidence>
<dbReference type="FunCoup" id="O45108">
    <property type="interactions" value="3"/>
</dbReference>
<feature type="transmembrane region" description="Helical" evidence="1">
    <location>
        <begin position="84"/>
        <end position="109"/>
    </location>
</feature>
<dbReference type="PANTHER" id="PTHR12300:SF185">
    <property type="entry name" value="RECEPTOR EXPRESSION-ENHANCING PROTEIN"/>
    <property type="match status" value="1"/>
</dbReference>
<proteinExistence type="inferred from homology"/>
<dbReference type="HOGENOM" id="CLU_028431_2_2_1"/>
<keyword evidence="2" id="KW-0675">Receptor</keyword>
<reference evidence="2 3" key="1">
    <citation type="journal article" date="1998" name="Science">
        <title>Genome sequence of the nematode C. elegans: a platform for investigating biology.</title>
        <authorList>
            <consortium name="The C. elegans sequencing consortium"/>
            <person name="Sulson J.E."/>
            <person name="Waterston R."/>
        </authorList>
    </citation>
    <scope>NUCLEOTIDE SEQUENCE [LARGE SCALE GENOMIC DNA]</scope>
    <source>
        <strain evidence="2 3">Bristol N2</strain>
    </source>
</reference>
<dbReference type="WormBase" id="F56B3.6">
    <property type="protein sequence ID" value="CE17887"/>
    <property type="gene ID" value="WBGene00018930"/>
</dbReference>
<dbReference type="OMA" id="WTCFAVL"/>
<dbReference type="PIR" id="G88632">
    <property type="entry name" value="G88632"/>
</dbReference>
<dbReference type="Pfam" id="PF03134">
    <property type="entry name" value="TB2_DP1_HVA22"/>
    <property type="match status" value="1"/>
</dbReference>
<accession>O45108</accession>
<dbReference type="PaxDb" id="6239-F56B3.6"/>
<evidence type="ECO:0000313" key="3">
    <source>
        <dbReference type="Proteomes" id="UP000001940"/>
    </source>
</evidence>
<comment type="similarity">
    <text evidence="1">Belongs to the DP1 family.</text>
</comment>
<dbReference type="AlphaFoldDB" id="O45108"/>
<keyword evidence="3" id="KW-1185">Reference proteome</keyword>
<dbReference type="AGR" id="WB:WBGene00018930"/>
<dbReference type="EMBL" id="BX284604">
    <property type="protein sequence ID" value="CCD71942.1"/>
    <property type="molecule type" value="Genomic_DNA"/>
</dbReference>